<keyword evidence="3" id="KW-1185">Reference proteome</keyword>
<dbReference type="InParanoid" id="A0A165IVL7"/>
<gene>
    <name evidence="2" type="ORF">EXIGLDRAFT_767598</name>
</gene>
<evidence type="ECO:0000256" key="1">
    <source>
        <dbReference type="SAM" id="MobiDB-lite"/>
    </source>
</evidence>
<proteinExistence type="predicted"/>
<evidence type="ECO:0000313" key="3">
    <source>
        <dbReference type="Proteomes" id="UP000077266"/>
    </source>
</evidence>
<name>A0A165IVL7_EXIGL</name>
<organism evidence="2 3">
    <name type="scientific">Exidia glandulosa HHB12029</name>
    <dbReference type="NCBI Taxonomy" id="1314781"/>
    <lineage>
        <taxon>Eukaryota</taxon>
        <taxon>Fungi</taxon>
        <taxon>Dikarya</taxon>
        <taxon>Basidiomycota</taxon>
        <taxon>Agaricomycotina</taxon>
        <taxon>Agaricomycetes</taxon>
        <taxon>Auriculariales</taxon>
        <taxon>Exidiaceae</taxon>
        <taxon>Exidia</taxon>
    </lineage>
</organism>
<dbReference type="OrthoDB" id="370884at2759"/>
<dbReference type="STRING" id="1314781.A0A165IVL7"/>
<reference evidence="2 3" key="1">
    <citation type="journal article" date="2016" name="Mol. Biol. Evol.">
        <title>Comparative Genomics of Early-Diverging Mushroom-Forming Fungi Provides Insights into the Origins of Lignocellulose Decay Capabilities.</title>
        <authorList>
            <person name="Nagy L.G."/>
            <person name="Riley R."/>
            <person name="Tritt A."/>
            <person name="Adam C."/>
            <person name="Daum C."/>
            <person name="Floudas D."/>
            <person name="Sun H."/>
            <person name="Yadav J.S."/>
            <person name="Pangilinan J."/>
            <person name="Larsson K.H."/>
            <person name="Matsuura K."/>
            <person name="Barry K."/>
            <person name="Labutti K."/>
            <person name="Kuo R."/>
            <person name="Ohm R.A."/>
            <person name="Bhattacharya S.S."/>
            <person name="Shirouzu T."/>
            <person name="Yoshinaga Y."/>
            <person name="Martin F.M."/>
            <person name="Grigoriev I.V."/>
            <person name="Hibbett D.S."/>
        </authorList>
    </citation>
    <scope>NUCLEOTIDE SEQUENCE [LARGE SCALE GENOMIC DNA]</scope>
    <source>
        <strain evidence="2 3">HHB12029</strain>
    </source>
</reference>
<dbReference type="Proteomes" id="UP000077266">
    <property type="component" value="Unassembled WGS sequence"/>
</dbReference>
<protein>
    <submittedName>
        <fullName evidence="2">Uncharacterized protein</fullName>
    </submittedName>
</protein>
<dbReference type="AlphaFoldDB" id="A0A165IVL7"/>
<evidence type="ECO:0000313" key="2">
    <source>
        <dbReference type="EMBL" id="KZV93937.1"/>
    </source>
</evidence>
<sequence length="405" mass="45487">MTVSPSPNRTAHRRARSSLSFLSSNNPFSLKTNNSKTATTAAMRTPKRKVTLLRSWLACSSKTNDQNRDLQEQNVMQLEDDEDPVVVAPMEGMPTQDDLRTMSVEKMLDILRAINKRLPERCASRSRSPSKRASSARAARGRSWIFKLDPRSSPSIPIHLPVDSNIAAHQRPHELAVPSRRACFLFAHAAEVVAVRPSVRVFAELAMLRPVFVYAQRRSARAPRRHGAPRSTCWYPRRAAQWARGASAMRDPFVTPMSDDHVEMMTVTPVQTKKRTLDPVEEEVHAEEGGEPFIAKLFSGPGLMAESYSKDPTTVTQAQAVSRPIRAPCPFEGVVSDENAYAELDPRKVYSIGTQLNTAMSELFRTLDATRMWTILRIRPNASGAPNSFDKRRLWRCADIFFWTG</sequence>
<accession>A0A165IVL7</accession>
<dbReference type="EMBL" id="KV425981">
    <property type="protein sequence ID" value="KZV93937.1"/>
    <property type="molecule type" value="Genomic_DNA"/>
</dbReference>
<feature type="region of interest" description="Disordered" evidence="1">
    <location>
        <begin position="22"/>
        <end position="45"/>
    </location>
</feature>